<dbReference type="RefSeq" id="WP_205255719.1">
    <property type="nucleotide sequence ID" value="NZ_BAAAPV010000002.1"/>
</dbReference>
<proteinExistence type="predicted"/>
<dbReference type="Proteomes" id="UP000663801">
    <property type="component" value="Unassembled WGS sequence"/>
</dbReference>
<keyword evidence="1" id="KW-1133">Transmembrane helix</keyword>
<dbReference type="EMBL" id="JAERWL010000005">
    <property type="protein sequence ID" value="MBM9475612.1"/>
    <property type="molecule type" value="Genomic_DNA"/>
</dbReference>
<evidence type="ECO:0000256" key="1">
    <source>
        <dbReference type="SAM" id="Phobius"/>
    </source>
</evidence>
<protein>
    <submittedName>
        <fullName evidence="2">Uncharacterized protein</fullName>
    </submittedName>
</protein>
<sequence length="89" mass="9274">MSEPVESPAPARRSAPRAGTWAKVGMVLFAVGLVAIVVIIVLFATGGRDLPVWLNVTAMLAPVGLGVGLVGVFREIRRPAREARAAAKA</sequence>
<comment type="caution">
    <text evidence="2">The sequence shown here is derived from an EMBL/GenBank/DDBJ whole genome shotgun (WGS) entry which is preliminary data.</text>
</comment>
<evidence type="ECO:0000313" key="2">
    <source>
        <dbReference type="EMBL" id="MBM9475612.1"/>
    </source>
</evidence>
<keyword evidence="3" id="KW-1185">Reference proteome</keyword>
<reference evidence="2" key="1">
    <citation type="submission" date="2021-01" db="EMBL/GenBank/DDBJ databases">
        <title>KCTC 19127 draft genome.</title>
        <authorList>
            <person name="An D."/>
        </authorList>
    </citation>
    <scope>NUCLEOTIDE SEQUENCE</scope>
    <source>
        <strain evidence="2">KCTC 19127</strain>
    </source>
</reference>
<feature type="transmembrane region" description="Helical" evidence="1">
    <location>
        <begin position="21"/>
        <end position="46"/>
    </location>
</feature>
<organism evidence="2 3">
    <name type="scientific">Nakamurella flavida</name>
    <dbReference type="NCBI Taxonomy" id="363630"/>
    <lineage>
        <taxon>Bacteria</taxon>
        <taxon>Bacillati</taxon>
        <taxon>Actinomycetota</taxon>
        <taxon>Actinomycetes</taxon>
        <taxon>Nakamurellales</taxon>
        <taxon>Nakamurellaceae</taxon>
        <taxon>Nakamurella</taxon>
    </lineage>
</organism>
<gene>
    <name evidence="2" type="ORF">JL107_04045</name>
</gene>
<accession>A0A938YGR1</accession>
<dbReference type="AlphaFoldDB" id="A0A938YGR1"/>
<keyword evidence="1" id="KW-0472">Membrane</keyword>
<evidence type="ECO:0000313" key="3">
    <source>
        <dbReference type="Proteomes" id="UP000663801"/>
    </source>
</evidence>
<name>A0A938YGR1_9ACTN</name>
<keyword evidence="1" id="KW-0812">Transmembrane</keyword>
<feature type="transmembrane region" description="Helical" evidence="1">
    <location>
        <begin position="52"/>
        <end position="73"/>
    </location>
</feature>